<keyword evidence="2" id="KW-0472">Membrane</keyword>
<feature type="region of interest" description="Disordered" evidence="1">
    <location>
        <begin position="646"/>
        <end position="666"/>
    </location>
</feature>
<dbReference type="Gene3D" id="3.50.50.60">
    <property type="entry name" value="FAD/NAD(P)-binding domain"/>
    <property type="match status" value="3"/>
</dbReference>
<dbReference type="AlphaFoldDB" id="A0A9X1UQ70"/>
<sequence length="666" mass="75820">MTTNAKNNSEFLNNLVFKKVDHQPQRADYQSNQPGNSMPFSDARGNYQRNIGFDTGRFKDSKVYIVGGGIGGLAAAYYFIRDAHIPGENITFLEELAVQGGSLDGAGNAKDGYIMRGGREMITTYENFWDMFQDIPALELPEPYSVLDEYRLINDNDPNYSKARLIHNKGEIKDFHKFNLNKADQLAIVRLLLKNQDELDNLTIEDYFSQSFLDSNFWTLWRSMFAFENWHSLLECKLYMHRFLEALDGIKDMSTLLFSKYNQYDSFVVPAQKFLINKGVNLQSDTLVTAVDFEQQGDKKVVKGLTTTQHGQQVYIPVRDNDFVIITTGSMTEDTRYGTSDTAPDIRLTDDNMGKTKGWVLWNDLAKQSAMFGRPEKFNRHVPKSAWMSATLTCKDSALLRKISEKYCVNPPLSGKTVTGGIVTITDSNWLMSFTINRQPQFPDQPKDVVVIWVYGLLMDKKGNYVPKTMPECTGHEIVTELLYHLDLLEQKDDILANTIANTAYMPYITSMFMPRAKGDRPQIVPEGCTNLGLIGQFVETNNDVVFTVETSVRSARIAVYTLTDCNKQVPDIVPTQYDIRNMLRSASTLNDDQGFIGEGILRRVLANTYYEHILPPVAKKAPKDSSLMQTLTEQFEVVKAFWHKEGHKNEQKDEQKDKQKAQDKK</sequence>
<dbReference type="NCBIfam" id="NF010584">
    <property type="entry name" value="PRK13977.1"/>
    <property type="match status" value="1"/>
</dbReference>
<dbReference type="GO" id="GO:0006631">
    <property type="term" value="P:fatty acid metabolic process"/>
    <property type="evidence" value="ECO:0007669"/>
    <property type="project" value="InterPro"/>
</dbReference>
<dbReference type="Pfam" id="PF06100">
    <property type="entry name" value="MCRA"/>
    <property type="match status" value="1"/>
</dbReference>
<evidence type="ECO:0000256" key="2">
    <source>
        <dbReference type="SAM" id="Phobius"/>
    </source>
</evidence>
<dbReference type="InterPro" id="IPR036188">
    <property type="entry name" value="FAD/NAD-bd_sf"/>
</dbReference>
<keyword evidence="2" id="KW-1133">Transmembrane helix</keyword>
<name>A0A9X1UQ70_9GAMM</name>
<keyword evidence="4" id="KW-1185">Reference proteome</keyword>
<evidence type="ECO:0000313" key="4">
    <source>
        <dbReference type="Proteomes" id="UP001139238"/>
    </source>
</evidence>
<dbReference type="Proteomes" id="UP001139238">
    <property type="component" value="Unassembled WGS sequence"/>
</dbReference>
<evidence type="ECO:0000313" key="3">
    <source>
        <dbReference type="EMBL" id="MCG8146993.1"/>
    </source>
</evidence>
<dbReference type="RefSeq" id="WP_239741517.1">
    <property type="nucleotide sequence ID" value="NZ_JACSYB010000001.1"/>
</dbReference>
<dbReference type="PANTHER" id="PTHR37417">
    <property type="entry name" value="67 KDA MYOSIN-CROSS-REACTIVE ANTIGEN FAMILY PROTEIN (AFU_ORTHOLOGUE AFUA_5G09970)"/>
    <property type="match status" value="1"/>
</dbReference>
<dbReference type="SUPFAM" id="SSF51905">
    <property type="entry name" value="FAD/NAD(P)-binding domain"/>
    <property type="match status" value="1"/>
</dbReference>
<dbReference type="InterPro" id="IPR010354">
    <property type="entry name" value="Oleate_hydratase"/>
</dbReference>
<accession>A0A9X1UQ70</accession>
<evidence type="ECO:0000256" key="1">
    <source>
        <dbReference type="SAM" id="MobiDB-lite"/>
    </source>
</evidence>
<dbReference type="GO" id="GO:0050151">
    <property type="term" value="F:oleate hydratase activity"/>
    <property type="evidence" value="ECO:0007669"/>
    <property type="project" value="UniProtKB-EC"/>
</dbReference>
<feature type="transmembrane region" description="Helical" evidence="2">
    <location>
        <begin position="63"/>
        <end position="80"/>
    </location>
</feature>
<protein>
    <submittedName>
        <fullName evidence="3">Oleate hydratase</fullName>
        <ecNumber evidence="3">4.2.1.53</ecNumber>
    </submittedName>
</protein>
<dbReference type="PANTHER" id="PTHR37417:SF3">
    <property type="entry name" value="MYOSIN-CROSSREACTIVE PROTEIN"/>
    <property type="match status" value="1"/>
</dbReference>
<keyword evidence="3" id="KW-0456">Lyase</keyword>
<keyword evidence="2" id="KW-0812">Transmembrane</keyword>
<dbReference type="EC" id="4.2.1.53" evidence="3"/>
<gene>
    <name evidence="3" type="ORF">H9W84_02440</name>
</gene>
<dbReference type="EMBL" id="JACSYB010000001">
    <property type="protein sequence ID" value="MCG8146993.1"/>
    <property type="molecule type" value="Genomic_DNA"/>
</dbReference>
<organism evidence="3 4">
    <name type="scientific">Moraxella tetraodonis</name>
    <dbReference type="NCBI Taxonomy" id="2767221"/>
    <lineage>
        <taxon>Bacteria</taxon>
        <taxon>Pseudomonadati</taxon>
        <taxon>Pseudomonadota</taxon>
        <taxon>Gammaproteobacteria</taxon>
        <taxon>Moraxellales</taxon>
        <taxon>Moraxellaceae</taxon>
        <taxon>Moraxella</taxon>
    </lineage>
</organism>
<reference evidence="3" key="1">
    <citation type="submission" date="2021-08" db="EMBL/GenBank/DDBJ databases">
        <title>Complete genome sequence of Moraxella sp strain PS-22.</title>
        <authorList>
            <person name="Das S.K."/>
        </authorList>
    </citation>
    <scope>NUCLEOTIDE SEQUENCE</scope>
    <source>
        <strain evidence="3">PS-22</strain>
    </source>
</reference>
<comment type="caution">
    <text evidence="3">The sequence shown here is derived from an EMBL/GenBank/DDBJ whole genome shotgun (WGS) entry which is preliminary data.</text>
</comment>
<dbReference type="GO" id="GO:0071949">
    <property type="term" value="F:FAD binding"/>
    <property type="evidence" value="ECO:0007669"/>
    <property type="project" value="InterPro"/>
</dbReference>
<proteinExistence type="predicted"/>